<sequence length="132" mass="14115">MTKLAFARGIWSYVSKMDNALRKYSDIRRCQRGPAITAISFIQKVPPGLEPTSTVANGGATRRHGVLTGETKDKKTSRIPSGKVLANGLLLLGGIICLSRGHSSLGAKVAMAYILTRLRKRDSASSGRSGES</sequence>
<reference evidence="1" key="1">
    <citation type="submission" date="2018-02" db="EMBL/GenBank/DDBJ databases">
        <title>Rhizophora mucronata_Transcriptome.</title>
        <authorList>
            <person name="Meera S.P."/>
            <person name="Sreeshan A."/>
            <person name="Augustine A."/>
        </authorList>
    </citation>
    <scope>NUCLEOTIDE SEQUENCE</scope>
    <source>
        <tissue evidence="1">Leaf</tissue>
    </source>
</reference>
<name>A0A2P2MQY6_RHIMU</name>
<proteinExistence type="predicted"/>
<dbReference type="AlphaFoldDB" id="A0A2P2MQY6"/>
<accession>A0A2P2MQY6</accession>
<protein>
    <submittedName>
        <fullName evidence="1">Phosphatidylcholine transfer protein</fullName>
    </submittedName>
</protein>
<dbReference type="EMBL" id="GGEC01052146">
    <property type="protein sequence ID" value="MBX32630.1"/>
    <property type="molecule type" value="Transcribed_RNA"/>
</dbReference>
<evidence type="ECO:0000313" key="1">
    <source>
        <dbReference type="EMBL" id="MBX32630.1"/>
    </source>
</evidence>
<organism evidence="1">
    <name type="scientific">Rhizophora mucronata</name>
    <name type="common">Asiatic mangrove</name>
    <dbReference type="NCBI Taxonomy" id="61149"/>
    <lineage>
        <taxon>Eukaryota</taxon>
        <taxon>Viridiplantae</taxon>
        <taxon>Streptophyta</taxon>
        <taxon>Embryophyta</taxon>
        <taxon>Tracheophyta</taxon>
        <taxon>Spermatophyta</taxon>
        <taxon>Magnoliopsida</taxon>
        <taxon>eudicotyledons</taxon>
        <taxon>Gunneridae</taxon>
        <taxon>Pentapetalae</taxon>
        <taxon>rosids</taxon>
        <taxon>fabids</taxon>
        <taxon>Malpighiales</taxon>
        <taxon>Rhizophoraceae</taxon>
        <taxon>Rhizophora</taxon>
    </lineage>
</organism>